<protein>
    <recommendedName>
        <fullName evidence="2">Antitoxin</fullName>
    </recommendedName>
</protein>
<reference evidence="3 4" key="1">
    <citation type="journal article" date="2022" name="Res Sq">
        <title>Evolution of multicellular longitudinally dividing oral cavity symbionts (Neisseriaceae).</title>
        <authorList>
            <person name="Nyongesa S."/>
            <person name="Weber P."/>
            <person name="Bernet E."/>
            <person name="Pullido F."/>
            <person name="Nieckarz M."/>
            <person name="Delaby M."/>
            <person name="Nieves C."/>
            <person name="Viehboeck T."/>
            <person name="Krause N."/>
            <person name="Rivera-Millot A."/>
            <person name="Nakamura A."/>
            <person name="Vischer N."/>
            <person name="VanNieuwenhze M."/>
            <person name="Brun Y."/>
            <person name="Cava F."/>
            <person name="Bulgheresi S."/>
            <person name="Veyrier F."/>
        </authorList>
    </citation>
    <scope>NUCLEOTIDE SEQUENCE [LARGE SCALE GENOMIC DNA]</scope>
    <source>
        <strain evidence="3 4">SN4</strain>
    </source>
</reference>
<dbReference type="SUPFAM" id="SSF143120">
    <property type="entry name" value="YefM-like"/>
    <property type="match status" value="1"/>
</dbReference>
<dbReference type="EMBL" id="CP091511">
    <property type="protein sequence ID" value="UOO89067.1"/>
    <property type="molecule type" value="Genomic_DNA"/>
</dbReference>
<dbReference type="Gene3D" id="3.40.1620.10">
    <property type="entry name" value="YefM-like domain"/>
    <property type="match status" value="1"/>
</dbReference>
<evidence type="ECO:0000256" key="1">
    <source>
        <dbReference type="ARBA" id="ARBA00009981"/>
    </source>
</evidence>
<name>A0ABY4E6Q2_9NEIS</name>
<dbReference type="InterPro" id="IPR006442">
    <property type="entry name" value="Antitoxin_Phd/YefM"/>
</dbReference>
<comment type="similarity">
    <text evidence="1 2">Belongs to the phD/YefM antitoxin family.</text>
</comment>
<evidence type="ECO:0000256" key="2">
    <source>
        <dbReference type="RuleBase" id="RU362080"/>
    </source>
</evidence>
<proteinExistence type="inferred from homology"/>
<sequence>MKMSSREFNQDVGRAKRESLASPVIITERGKPSHVLINYDEYMKLKGFQPKIIDLLSLNDDIDFEPEKLSISPKQVDFD</sequence>
<keyword evidence="4" id="KW-1185">Reference proteome</keyword>
<dbReference type="InterPro" id="IPR036165">
    <property type="entry name" value="YefM-like_sf"/>
</dbReference>
<evidence type="ECO:0000313" key="3">
    <source>
        <dbReference type="EMBL" id="UOO89067.1"/>
    </source>
</evidence>
<dbReference type="RefSeq" id="WP_058357262.1">
    <property type="nucleotide sequence ID" value="NZ_CABKVG010000010.1"/>
</dbReference>
<gene>
    <name evidence="3" type="ORF">LVJ82_16730</name>
</gene>
<accession>A0ABY4E6Q2</accession>
<organism evidence="3 4">
    <name type="scientific">Vitreoscilla massiliensis</name>
    <dbReference type="NCBI Taxonomy" id="1689272"/>
    <lineage>
        <taxon>Bacteria</taxon>
        <taxon>Pseudomonadati</taxon>
        <taxon>Pseudomonadota</taxon>
        <taxon>Betaproteobacteria</taxon>
        <taxon>Neisseriales</taxon>
        <taxon>Neisseriaceae</taxon>
        <taxon>Vitreoscilla</taxon>
    </lineage>
</organism>
<evidence type="ECO:0000313" key="4">
    <source>
        <dbReference type="Proteomes" id="UP000832011"/>
    </source>
</evidence>
<dbReference type="Pfam" id="PF02604">
    <property type="entry name" value="PhdYeFM_antitox"/>
    <property type="match status" value="1"/>
</dbReference>
<dbReference type="Proteomes" id="UP000832011">
    <property type="component" value="Chromosome"/>
</dbReference>
<comment type="function">
    <text evidence="2">Antitoxin component of a type II toxin-antitoxin (TA) system.</text>
</comment>